<evidence type="ECO:0000313" key="2">
    <source>
        <dbReference type="EMBL" id="KAJ8355072.1"/>
    </source>
</evidence>
<name>A0AAD7R136_9TELE</name>
<gene>
    <name evidence="2" type="ORF">AAFF_G00101560</name>
</gene>
<dbReference type="Proteomes" id="UP001221898">
    <property type="component" value="Unassembled WGS sequence"/>
</dbReference>
<proteinExistence type="predicted"/>
<feature type="region of interest" description="Disordered" evidence="1">
    <location>
        <begin position="101"/>
        <end position="157"/>
    </location>
</feature>
<dbReference type="AlphaFoldDB" id="A0AAD7R136"/>
<evidence type="ECO:0000256" key="1">
    <source>
        <dbReference type="SAM" id="MobiDB-lite"/>
    </source>
</evidence>
<reference evidence="2" key="1">
    <citation type="journal article" date="2023" name="Science">
        <title>Genome structures resolve the early diversification of teleost fishes.</title>
        <authorList>
            <person name="Parey E."/>
            <person name="Louis A."/>
            <person name="Montfort J."/>
            <person name="Bouchez O."/>
            <person name="Roques C."/>
            <person name="Iampietro C."/>
            <person name="Lluch J."/>
            <person name="Castinel A."/>
            <person name="Donnadieu C."/>
            <person name="Desvignes T."/>
            <person name="Floi Bucao C."/>
            <person name="Jouanno E."/>
            <person name="Wen M."/>
            <person name="Mejri S."/>
            <person name="Dirks R."/>
            <person name="Jansen H."/>
            <person name="Henkel C."/>
            <person name="Chen W.J."/>
            <person name="Zahm M."/>
            <person name="Cabau C."/>
            <person name="Klopp C."/>
            <person name="Thompson A.W."/>
            <person name="Robinson-Rechavi M."/>
            <person name="Braasch I."/>
            <person name="Lecointre G."/>
            <person name="Bobe J."/>
            <person name="Postlethwait J.H."/>
            <person name="Berthelot C."/>
            <person name="Roest Crollius H."/>
            <person name="Guiguen Y."/>
        </authorList>
    </citation>
    <scope>NUCLEOTIDE SEQUENCE</scope>
    <source>
        <strain evidence="2">NC1722</strain>
    </source>
</reference>
<feature type="region of interest" description="Disordered" evidence="1">
    <location>
        <begin position="57"/>
        <end position="87"/>
    </location>
</feature>
<organism evidence="2 3">
    <name type="scientific">Aldrovandia affinis</name>
    <dbReference type="NCBI Taxonomy" id="143900"/>
    <lineage>
        <taxon>Eukaryota</taxon>
        <taxon>Metazoa</taxon>
        <taxon>Chordata</taxon>
        <taxon>Craniata</taxon>
        <taxon>Vertebrata</taxon>
        <taxon>Euteleostomi</taxon>
        <taxon>Actinopterygii</taxon>
        <taxon>Neopterygii</taxon>
        <taxon>Teleostei</taxon>
        <taxon>Notacanthiformes</taxon>
        <taxon>Halosauridae</taxon>
        <taxon>Aldrovandia</taxon>
    </lineage>
</organism>
<evidence type="ECO:0000313" key="3">
    <source>
        <dbReference type="Proteomes" id="UP001221898"/>
    </source>
</evidence>
<keyword evidence="3" id="KW-1185">Reference proteome</keyword>
<feature type="non-terminal residue" evidence="2">
    <location>
        <position position="379"/>
    </location>
</feature>
<dbReference type="EMBL" id="JAINUG010001667">
    <property type="protein sequence ID" value="KAJ8355072.1"/>
    <property type="molecule type" value="Genomic_DNA"/>
</dbReference>
<protein>
    <submittedName>
        <fullName evidence="2">Uncharacterized protein</fullName>
    </submittedName>
</protein>
<comment type="caution">
    <text evidence="2">The sequence shown here is derived from an EMBL/GenBank/DDBJ whole genome shotgun (WGS) entry which is preliminary data.</text>
</comment>
<sequence length="379" mass="42147">MSQDHVFKAFFKHFTSAQTGRFFKTKGRGRKQYKQYLYYMDVEVPYRMLAQKRKMGAGADDVGEHQAGLPPGAKRPSRNPSSIEPWNVSAAGDTAVGIGEHQAAQDQGTERPNPDPSQNGSAAGDTAVGIGEHQAAQDQGTERPNPDPSQDGDDLLYPGAHITKGQSLLLLMSYVLRHNLTGIALDHLLQIFNEHFPGLVPATSYLFHKSYGQYGEYEPHFYCHQCSNYIGTKYCGLVHCGLCQSAFDVNISLKNGSYFLVVNVSSQMKEILEKPNIQISRDVSTPGFISDIQCGGEYRKLKDSGEIGKNDISLLWNCDGIPVFKSSKCQIWPIQCQIIELEPADRKNNICVPCLWFGESKPNIQTLLIPFVKQLQELQ</sequence>
<accession>A0AAD7R136</accession>